<evidence type="ECO:0000313" key="5">
    <source>
        <dbReference type="WBParaSite" id="PSAMB.scaffold1771size27953.g14797.t1"/>
    </source>
</evidence>
<accession>A0A914VC51</accession>
<feature type="domain" description="EGF-like" evidence="3">
    <location>
        <begin position="199"/>
        <end position="235"/>
    </location>
</feature>
<keyword evidence="2" id="KW-0732">Signal</keyword>
<feature type="disulfide bond" evidence="1">
    <location>
        <begin position="225"/>
        <end position="234"/>
    </location>
</feature>
<evidence type="ECO:0000256" key="1">
    <source>
        <dbReference type="PROSITE-ProRule" id="PRU00076"/>
    </source>
</evidence>
<dbReference type="PROSITE" id="PS50026">
    <property type="entry name" value="EGF_3"/>
    <property type="match status" value="5"/>
</dbReference>
<sequence length="430" mass="45621">MASFHVVALLSAYLLVLYSLLASGDFCPDQECQNGGTCRTDNVTFVCKCVGCFLGTYCEFDPCTEFEDPCENEGICQYDSQTCSTMCHCKNGTTGNFCTDPDPCANVPCHNGGTCNTINGTHYHCSCPRCYGGQNCDSDPCDDEGGFCGAHGHCIFGVNGVCHNTACDCDNGWAGNDCQNQVPTTMQTGTTTVLSTTTIPDPCLMFNCQHNGTCVADGSSYTCKCVTPYAGINCESAMCDPDPAKILTANATLQTLSTTRFPLNINGLNCLWTIRAPPGQTVEIIVSNVTLVGTTIGAFAVLDPLANNASLFSTNSSTRTANDVKTSNTLASIFFDTHASSSGNFFLQYRSVYTDPCTSYHCGNGTCIPNGNMPECMCHPCYSGSKCDIPKPDPCASSVCGTFGTCQYDPTTCSNPYCVCAQGHSGPFCI</sequence>
<evidence type="ECO:0000256" key="2">
    <source>
        <dbReference type="SAM" id="SignalP"/>
    </source>
</evidence>
<feature type="disulfide bond" evidence="1">
    <location>
        <begin position="49"/>
        <end position="58"/>
    </location>
</feature>
<keyword evidence="1" id="KW-0245">EGF-like domain</keyword>
<dbReference type="SMART" id="SM00181">
    <property type="entry name" value="EGF"/>
    <property type="match status" value="7"/>
</dbReference>
<dbReference type="Gene3D" id="2.10.25.10">
    <property type="entry name" value="Laminin"/>
    <property type="match status" value="3"/>
</dbReference>
<dbReference type="WBParaSite" id="PSAMB.scaffold1771size27953.g14797.t1">
    <property type="protein sequence ID" value="PSAMB.scaffold1771size27953.g14797.t1"/>
    <property type="gene ID" value="PSAMB.scaffold1771size27953.g14797"/>
</dbReference>
<dbReference type="InterPro" id="IPR035914">
    <property type="entry name" value="Sperma_CUB_dom_sf"/>
</dbReference>
<evidence type="ECO:0000259" key="3">
    <source>
        <dbReference type="PROSITE" id="PS50026"/>
    </source>
</evidence>
<reference evidence="5" key="1">
    <citation type="submission" date="2022-11" db="UniProtKB">
        <authorList>
            <consortium name="WormBaseParasite"/>
        </authorList>
    </citation>
    <scope>IDENTIFICATION</scope>
</reference>
<feature type="signal peptide" evidence="2">
    <location>
        <begin position="1"/>
        <end position="24"/>
    </location>
</feature>
<comment type="caution">
    <text evidence="1">Lacks conserved residue(s) required for the propagation of feature annotation.</text>
</comment>
<dbReference type="PANTHER" id="PTHR24033:SF151">
    <property type="entry name" value="NOTCH 2"/>
    <property type="match status" value="1"/>
</dbReference>
<dbReference type="PANTHER" id="PTHR24033">
    <property type="entry name" value="EGF-LIKE DOMAIN-CONTAINING PROTEIN"/>
    <property type="match status" value="1"/>
</dbReference>
<proteinExistence type="predicted"/>
<name>A0A914VC51_9BILA</name>
<feature type="disulfide bond" evidence="1">
    <location>
        <begin position="378"/>
        <end position="387"/>
    </location>
</feature>
<dbReference type="PROSITE" id="PS00022">
    <property type="entry name" value="EGF_1"/>
    <property type="match status" value="7"/>
</dbReference>
<dbReference type="InterPro" id="IPR051830">
    <property type="entry name" value="NOTCH_homolog"/>
</dbReference>
<dbReference type="PROSITE" id="PS01186">
    <property type="entry name" value="EGF_2"/>
    <property type="match status" value="2"/>
</dbReference>
<feature type="domain" description="EGF-like" evidence="3">
    <location>
        <begin position="100"/>
        <end position="137"/>
    </location>
</feature>
<feature type="domain" description="EGF-like" evidence="3">
    <location>
        <begin position="60"/>
        <end position="99"/>
    </location>
</feature>
<feature type="disulfide bond" evidence="1">
    <location>
        <begin position="89"/>
        <end position="98"/>
    </location>
</feature>
<dbReference type="Pfam" id="PF00008">
    <property type="entry name" value="EGF"/>
    <property type="match status" value="1"/>
</dbReference>
<feature type="domain" description="EGF-like" evidence="3">
    <location>
        <begin position="23"/>
        <end position="59"/>
    </location>
</feature>
<organism evidence="4 5">
    <name type="scientific">Plectus sambesii</name>
    <dbReference type="NCBI Taxonomy" id="2011161"/>
    <lineage>
        <taxon>Eukaryota</taxon>
        <taxon>Metazoa</taxon>
        <taxon>Ecdysozoa</taxon>
        <taxon>Nematoda</taxon>
        <taxon>Chromadorea</taxon>
        <taxon>Plectida</taxon>
        <taxon>Plectina</taxon>
        <taxon>Plectoidea</taxon>
        <taxon>Plectidae</taxon>
        <taxon>Plectus</taxon>
    </lineage>
</organism>
<evidence type="ECO:0000313" key="4">
    <source>
        <dbReference type="Proteomes" id="UP000887566"/>
    </source>
</evidence>
<dbReference type="Proteomes" id="UP000887566">
    <property type="component" value="Unplaced"/>
</dbReference>
<keyword evidence="4" id="KW-1185">Reference proteome</keyword>
<dbReference type="InterPro" id="IPR000742">
    <property type="entry name" value="EGF"/>
</dbReference>
<dbReference type="AlphaFoldDB" id="A0A914VC51"/>
<feature type="disulfide bond" evidence="1">
    <location>
        <begin position="357"/>
        <end position="367"/>
    </location>
</feature>
<feature type="disulfide bond" evidence="1">
    <location>
        <begin position="70"/>
        <end position="87"/>
    </location>
</feature>
<keyword evidence="1" id="KW-1015">Disulfide bond</keyword>
<protein>
    <submittedName>
        <fullName evidence="5">EGF-like domain-containing protein</fullName>
    </submittedName>
</protein>
<feature type="disulfide bond" evidence="1">
    <location>
        <begin position="127"/>
        <end position="136"/>
    </location>
</feature>
<dbReference type="SUPFAM" id="SSF49854">
    <property type="entry name" value="Spermadhesin, CUB domain"/>
    <property type="match status" value="1"/>
</dbReference>
<feature type="domain" description="EGF-like" evidence="3">
    <location>
        <begin position="353"/>
        <end position="388"/>
    </location>
</feature>
<dbReference type="CDD" id="cd00054">
    <property type="entry name" value="EGF_CA"/>
    <property type="match status" value="1"/>
</dbReference>
<feature type="chain" id="PRO_5037409889" evidence="2">
    <location>
        <begin position="25"/>
        <end position="430"/>
    </location>
</feature>
<dbReference type="SUPFAM" id="SSF57196">
    <property type="entry name" value="EGF/Laminin"/>
    <property type="match status" value="3"/>
</dbReference>